<organism evidence="9 10">
    <name type="scientific">Lacticaseibacillus saniviri JCM 17471 = DSM 24301</name>
    <dbReference type="NCBI Taxonomy" id="1293598"/>
    <lineage>
        <taxon>Bacteria</taxon>
        <taxon>Bacillati</taxon>
        <taxon>Bacillota</taxon>
        <taxon>Bacilli</taxon>
        <taxon>Lactobacillales</taxon>
        <taxon>Lactobacillaceae</taxon>
        <taxon>Lacticaseibacillus</taxon>
    </lineage>
</organism>
<keyword evidence="4" id="KW-1003">Cell membrane</keyword>
<protein>
    <submittedName>
        <fullName evidence="9">Amino acid permease</fullName>
    </submittedName>
</protein>
<comment type="caution">
    <text evidence="9">The sequence shown here is derived from an EMBL/GenBank/DDBJ whole genome shotgun (WGS) entry which is preliminary data.</text>
</comment>
<keyword evidence="10" id="KW-1185">Reference proteome</keyword>
<keyword evidence="7 8" id="KW-0472">Membrane</keyword>
<dbReference type="PATRIC" id="fig|1293598.4.peg.2487"/>
<dbReference type="PANTHER" id="PTHR34979:SF1">
    <property type="entry name" value="INNER MEMBRANE PROTEIN YGAZ"/>
    <property type="match status" value="1"/>
</dbReference>
<accession>A0A0R2MTK3</accession>
<evidence type="ECO:0000256" key="6">
    <source>
        <dbReference type="ARBA" id="ARBA00022989"/>
    </source>
</evidence>
<evidence type="ECO:0000256" key="7">
    <source>
        <dbReference type="ARBA" id="ARBA00023136"/>
    </source>
</evidence>
<feature type="transmembrane region" description="Helical" evidence="8">
    <location>
        <begin position="71"/>
        <end position="93"/>
    </location>
</feature>
<name>A0A0R2MTK3_9LACO</name>
<evidence type="ECO:0000256" key="1">
    <source>
        <dbReference type="ARBA" id="ARBA00004651"/>
    </source>
</evidence>
<comment type="subcellular location">
    <subcellularLocation>
        <location evidence="1">Cell membrane</location>
        <topology evidence="1">Multi-pass membrane protein</topology>
    </subcellularLocation>
</comment>
<keyword evidence="6 8" id="KW-1133">Transmembrane helix</keyword>
<gene>
    <name evidence="9" type="ORF">IV56_GL002386</name>
</gene>
<dbReference type="EMBL" id="JQCE01000064">
    <property type="protein sequence ID" value="KRO15616.1"/>
    <property type="molecule type" value="Genomic_DNA"/>
</dbReference>
<dbReference type="GO" id="GO:0005886">
    <property type="term" value="C:plasma membrane"/>
    <property type="evidence" value="ECO:0007669"/>
    <property type="project" value="UniProtKB-SubCell"/>
</dbReference>
<dbReference type="Pfam" id="PF03591">
    <property type="entry name" value="AzlC"/>
    <property type="match status" value="1"/>
</dbReference>
<dbReference type="PANTHER" id="PTHR34979">
    <property type="entry name" value="INNER MEMBRANE PROTEIN YGAZ"/>
    <property type="match status" value="1"/>
</dbReference>
<dbReference type="AlphaFoldDB" id="A0A0R2MTK3"/>
<comment type="similarity">
    <text evidence="2">Belongs to the AzlC family.</text>
</comment>
<feature type="transmembrane region" description="Helical" evidence="8">
    <location>
        <begin position="163"/>
        <end position="179"/>
    </location>
</feature>
<reference evidence="9 10" key="1">
    <citation type="journal article" date="2015" name="Genome Announc.">
        <title>Expanding the biotechnology potential of lactobacilli through comparative genomics of 213 strains and associated genera.</title>
        <authorList>
            <person name="Sun Z."/>
            <person name="Harris H.M."/>
            <person name="McCann A."/>
            <person name="Guo C."/>
            <person name="Argimon S."/>
            <person name="Zhang W."/>
            <person name="Yang X."/>
            <person name="Jeffery I.B."/>
            <person name="Cooney J.C."/>
            <person name="Kagawa T.F."/>
            <person name="Liu W."/>
            <person name="Song Y."/>
            <person name="Salvetti E."/>
            <person name="Wrobel A."/>
            <person name="Rasinkangas P."/>
            <person name="Parkhill J."/>
            <person name="Rea M.C."/>
            <person name="O'Sullivan O."/>
            <person name="Ritari J."/>
            <person name="Douillard F.P."/>
            <person name="Paul Ross R."/>
            <person name="Yang R."/>
            <person name="Briner A.E."/>
            <person name="Felis G.E."/>
            <person name="de Vos W.M."/>
            <person name="Barrangou R."/>
            <person name="Klaenhammer T.R."/>
            <person name="Caufield P.W."/>
            <person name="Cui Y."/>
            <person name="Zhang H."/>
            <person name="O'Toole P.W."/>
        </authorList>
    </citation>
    <scope>NUCLEOTIDE SEQUENCE [LARGE SCALE GENOMIC DNA]</scope>
    <source>
        <strain evidence="9 10">DSM 24301</strain>
    </source>
</reference>
<evidence type="ECO:0000256" key="2">
    <source>
        <dbReference type="ARBA" id="ARBA00010735"/>
    </source>
</evidence>
<feature type="transmembrane region" description="Helical" evidence="8">
    <location>
        <begin position="137"/>
        <end position="157"/>
    </location>
</feature>
<keyword evidence="5 8" id="KW-0812">Transmembrane</keyword>
<evidence type="ECO:0000256" key="4">
    <source>
        <dbReference type="ARBA" id="ARBA00022475"/>
    </source>
</evidence>
<evidence type="ECO:0000256" key="8">
    <source>
        <dbReference type="SAM" id="Phobius"/>
    </source>
</evidence>
<dbReference type="GO" id="GO:1903785">
    <property type="term" value="P:L-valine transmembrane transport"/>
    <property type="evidence" value="ECO:0007669"/>
    <property type="project" value="TreeGrafter"/>
</dbReference>
<feature type="transmembrane region" description="Helical" evidence="8">
    <location>
        <begin position="191"/>
        <end position="209"/>
    </location>
</feature>
<feature type="transmembrane region" description="Helical" evidence="8">
    <location>
        <begin position="42"/>
        <end position="65"/>
    </location>
</feature>
<keyword evidence="3" id="KW-0813">Transport</keyword>
<proteinExistence type="inferred from homology"/>
<dbReference type="Proteomes" id="UP000050969">
    <property type="component" value="Unassembled WGS sequence"/>
</dbReference>
<evidence type="ECO:0000313" key="9">
    <source>
        <dbReference type="EMBL" id="KRO15616.1"/>
    </source>
</evidence>
<dbReference type="STRING" id="1293598.IV56_GL002386"/>
<feature type="transmembrane region" description="Helical" evidence="8">
    <location>
        <begin position="215"/>
        <end position="234"/>
    </location>
</feature>
<dbReference type="RefSeq" id="WP_056993338.1">
    <property type="nucleotide sequence ID" value="NZ_JQCE01000064.1"/>
</dbReference>
<feature type="transmembrane region" description="Helical" evidence="8">
    <location>
        <begin position="18"/>
        <end position="35"/>
    </location>
</feature>
<evidence type="ECO:0000256" key="5">
    <source>
        <dbReference type="ARBA" id="ARBA00022692"/>
    </source>
</evidence>
<sequence>MDDSLTTRSAIKETLPTVFGYLGIGIAFGVIGRASGFSTWQIVLMSLIIYAGSSQFTTVSLLAAATPVSSIILATFLVNSRMILMSTTLAPYFKRESTAKNLLLGTLLTDESFALGMNKLNYTEGKLSFTWFNTANWIAYLTWAGASAIGSLLGGIVGDPKQLGLDFAIVAMFMGLLYLQLITDRSLPRSLQLLVVGITLILTYLGMIFLPSNLVIIVVTLIGCGLGVWLKHAFF</sequence>
<evidence type="ECO:0000256" key="3">
    <source>
        <dbReference type="ARBA" id="ARBA00022448"/>
    </source>
</evidence>
<evidence type="ECO:0000313" key="10">
    <source>
        <dbReference type="Proteomes" id="UP000050969"/>
    </source>
</evidence>
<dbReference type="InterPro" id="IPR011606">
    <property type="entry name" value="Brnchd-chn_aa_trnsp_permease"/>
</dbReference>